<reference evidence="1 2" key="1">
    <citation type="submission" date="2024-02" db="EMBL/GenBank/DDBJ databases">
        <authorList>
            <person name="Chen Y."/>
            <person name="Shah S."/>
            <person name="Dougan E. K."/>
            <person name="Thang M."/>
            <person name="Chan C."/>
        </authorList>
    </citation>
    <scope>NUCLEOTIDE SEQUENCE [LARGE SCALE GENOMIC DNA]</scope>
</reference>
<protein>
    <submittedName>
        <fullName evidence="1">Uncharacterized protein</fullName>
    </submittedName>
</protein>
<dbReference type="Proteomes" id="UP001642484">
    <property type="component" value="Unassembled WGS sequence"/>
</dbReference>
<accession>A0ABP0ML46</accession>
<comment type="caution">
    <text evidence="1">The sequence shown here is derived from an EMBL/GenBank/DDBJ whole genome shotgun (WGS) entry which is preliminary data.</text>
</comment>
<gene>
    <name evidence="1" type="ORF">CCMP2556_LOCUS26119</name>
</gene>
<evidence type="ECO:0000313" key="1">
    <source>
        <dbReference type="EMBL" id="CAK9051422.1"/>
    </source>
</evidence>
<name>A0ABP0ML46_9DINO</name>
<sequence>MRVRLEQLHSGARLFAYGYCEKYTDLSAGENAPAFVDHLRSRADDELLDVVKFSLSKFAEVCETTTKSKEFLGSVSEHSAAVNQQSLEAVNSIKEMSSGLTGLGASIRTEQEAAHHHRGASVKFLREASWHISGQGHNQTKTSIKELLILSTKLQERAEKHLGEHTALLKEIVESSKCQETWLEKVSKARPEIKASPLSNPVLAKPVAAASSVPRHHTLGIETIQLGRLRWHHLRDRRPVIQR</sequence>
<dbReference type="EMBL" id="CAXAMN010017891">
    <property type="protein sequence ID" value="CAK9051422.1"/>
    <property type="molecule type" value="Genomic_DNA"/>
</dbReference>
<evidence type="ECO:0000313" key="2">
    <source>
        <dbReference type="Proteomes" id="UP001642484"/>
    </source>
</evidence>
<keyword evidence="2" id="KW-1185">Reference proteome</keyword>
<organism evidence="1 2">
    <name type="scientific">Durusdinium trenchii</name>
    <dbReference type="NCBI Taxonomy" id="1381693"/>
    <lineage>
        <taxon>Eukaryota</taxon>
        <taxon>Sar</taxon>
        <taxon>Alveolata</taxon>
        <taxon>Dinophyceae</taxon>
        <taxon>Suessiales</taxon>
        <taxon>Symbiodiniaceae</taxon>
        <taxon>Durusdinium</taxon>
    </lineage>
</organism>
<proteinExistence type="predicted"/>